<dbReference type="Gene3D" id="3.40.50.2000">
    <property type="entry name" value="Glycogen Phosphorylase B"/>
    <property type="match status" value="2"/>
</dbReference>
<dbReference type="GO" id="GO:0051301">
    <property type="term" value="P:cell division"/>
    <property type="evidence" value="ECO:0007669"/>
    <property type="project" value="UniProtKB-KW"/>
</dbReference>
<feature type="binding site" evidence="10">
    <location>
        <position position="200"/>
    </location>
    <ligand>
        <name>UDP-N-acetyl-alpha-D-glucosamine</name>
        <dbReference type="ChEBI" id="CHEBI:57705"/>
    </ligand>
</feature>
<dbReference type="UniPathway" id="UPA00219"/>
<dbReference type="OrthoDB" id="9808936at2"/>
<name>A0A252F5G3_9FIRM</name>
<evidence type="ECO:0000256" key="6">
    <source>
        <dbReference type="ARBA" id="ARBA00022984"/>
    </source>
</evidence>
<feature type="domain" description="Glycosyl transferase family 28 C-terminal" evidence="12">
    <location>
        <begin position="198"/>
        <end position="363"/>
    </location>
</feature>
<keyword evidence="5 10" id="KW-0133">Cell shape</keyword>
<evidence type="ECO:0000256" key="3">
    <source>
        <dbReference type="ARBA" id="ARBA00022676"/>
    </source>
</evidence>
<feature type="binding site" evidence="10">
    <location>
        <position position="260"/>
    </location>
    <ligand>
        <name>UDP-N-acetyl-alpha-D-glucosamine</name>
        <dbReference type="ChEBI" id="CHEBI:57705"/>
    </ligand>
</feature>
<keyword evidence="1 10" id="KW-1003">Cell membrane</keyword>
<dbReference type="InterPro" id="IPR004276">
    <property type="entry name" value="GlycoTrans_28_N"/>
</dbReference>
<comment type="pathway">
    <text evidence="10">Cell wall biogenesis; peptidoglycan biosynthesis.</text>
</comment>
<protein>
    <recommendedName>
        <fullName evidence="10">UDP-N-acetylglucosamine--N-acetylmuramyl-(pentapeptide) pyrophosphoryl-undecaprenol N-acetylglucosamine transferase</fullName>
        <ecNumber evidence="10">2.4.1.227</ecNumber>
    </recommendedName>
    <alternativeName>
        <fullName evidence="10">Undecaprenyl-PP-MurNAc-pentapeptide-UDPGlcNAc GlcNAc transferase</fullName>
    </alternativeName>
</protein>
<organism evidence="13 14">
    <name type="scientific">Butyricicoccus porcorum</name>
    <dbReference type="NCBI Taxonomy" id="1945634"/>
    <lineage>
        <taxon>Bacteria</taxon>
        <taxon>Bacillati</taxon>
        <taxon>Bacillota</taxon>
        <taxon>Clostridia</taxon>
        <taxon>Eubacteriales</taxon>
        <taxon>Butyricicoccaceae</taxon>
        <taxon>Butyricicoccus</taxon>
    </lineage>
</organism>
<evidence type="ECO:0000313" key="13">
    <source>
        <dbReference type="EMBL" id="OUM21009.1"/>
    </source>
</evidence>
<keyword evidence="8 10" id="KW-0131">Cell cycle</keyword>
<dbReference type="Proteomes" id="UP000194903">
    <property type="component" value="Unassembled WGS sequence"/>
</dbReference>
<comment type="similarity">
    <text evidence="10">Belongs to the glycosyltransferase 28 family. MurG subfamily.</text>
</comment>
<dbReference type="EC" id="2.4.1.227" evidence="10"/>
<comment type="subcellular location">
    <subcellularLocation>
        <location evidence="10">Cell membrane</location>
        <topology evidence="10">Peripheral membrane protein</topology>
        <orientation evidence="10">Cytoplasmic side</orientation>
    </subcellularLocation>
</comment>
<proteinExistence type="inferred from homology"/>
<comment type="function">
    <text evidence="10">Cell wall formation. Catalyzes the transfer of a GlcNAc subunit on undecaprenyl-pyrophosphoryl-MurNAc-pentapeptide (lipid intermediate I) to form undecaprenyl-pyrophosphoryl-MurNAc-(pentapeptide)GlcNAc (lipid intermediate II).</text>
</comment>
<keyword evidence="7 10" id="KW-0472">Membrane</keyword>
<dbReference type="GO" id="GO:0009252">
    <property type="term" value="P:peptidoglycan biosynthetic process"/>
    <property type="evidence" value="ECO:0007669"/>
    <property type="project" value="UniProtKB-UniRule"/>
</dbReference>
<feature type="binding site" evidence="10">
    <location>
        <position position="170"/>
    </location>
    <ligand>
        <name>UDP-N-acetyl-alpha-D-glucosamine</name>
        <dbReference type="ChEBI" id="CHEBI:57705"/>
    </ligand>
</feature>
<accession>A0A252F5G3</accession>
<evidence type="ECO:0000256" key="1">
    <source>
        <dbReference type="ARBA" id="ARBA00022475"/>
    </source>
</evidence>
<evidence type="ECO:0000313" key="14">
    <source>
        <dbReference type="Proteomes" id="UP000194903"/>
    </source>
</evidence>
<comment type="caution">
    <text evidence="13">The sequence shown here is derived from an EMBL/GenBank/DDBJ whole genome shotgun (WGS) entry which is preliminary data.</text>
</comment>
<keyword evidence="14" id="KW-1185">Reference proteome</keyword>
<dbReference type="GO" id="GO:0071555">
    <property type="term" value="P:cell wall organization"/>
    <property type="evidence" value="ECO:0007669"/>
    <property type="project" value="UniProtKB-KW"/>
</dbReference>
<dbReference type="CDD" id="cd03785">
    <property type="entry name" value="GT28_MurG"/>
    <property type="match status" value="1"/>
</dbReference>
<dbReference type="EMBL" id="NHOC01000004">
    <property type="protein sequence ID" value="OUM21009.1"/>
    <property type="molecule type" value="Genomic_DNA"/>
</dbReference>
<dbReference type="InterPro" id="IPR006009">
    <property type="entry name" value="GlcNAc_MurG"/>
</dbReference>
<evidence type="ECO:0000256" key="7">
    <source>
        <dbReference type="ARBA" id="ARBA00023136"/>
    </source>
</evidence>
<dbReference type="SUPFAM" id="SSF53756">
    <property type="entry name" value="UDP-Glycosyltransferase/glycogen phosphorylase"/>
    <property type="match status" value="1"/>
</dbReference>
<gene>
    <name evidence="10" type="primary">murG</name>
    <name evidence="13" type="ORF">CBW42_05355</name>
</gene>
<dbReference type="Pfam" id="PF04101">
    <property type="entry name" value="Glyco_tran_28_C"/>
    <property type="match status" value="1"/>
</dbReference>
<comment type="caution">
    <text evidence="10">Lacks conserved residue(s) required for the propagation of feature annotation.</text>
</comment>
<feature type="binding site" evidence="10">
    <location>
        <begin position="10"/>
        <end position="12"/>
    </location>
    <ligand>
        <name>UDP-N-acetyl-alpha-D-glucosamine</name>
        <dbReference type="ChEBI" id="CHEBI:57705"/>
    </ligand>
</feature>
<evidence type="ECO:0000256" key="2">
    <source>
        <dbReference type="ARBA" id="ARBA00022618"/>
    </source>
</evidence>
<sequence>MKLLITGGGTGGHVNPGLAIAKYVQSRRADAEVRFAGTSTGIESRLVPREGYQLYTIDVRGLKRSFSPSAIAYNIATLQKSLTATSKAKKILKEYRPDVVVGCGGYASFPMVRAAQELHIPTVLLEVNAFPGVVTKACAKKADRVLICFENTRKLLENRPNIHLTGAPVRGEIIFVRREDARRKLGLADGEKLVVSFWGSMGALYMNRHMAGFIKLESEHDAFRHIHATGTAAYKWLPDSVRELGVDLDKHPNIELREYIYDMADVMAAADLVICRAGAATLGELCVLGKPSIIVPSPYVAENHQEKNARALEQNGACKVITEPECTPEKLYAAVTELLADDEKLAEMGRCAKKMAIVDASEKIYQHILEAARR</sequence>
<keyword evidence="4 10" id="KW-0808">Transferase</keyword>
<evidence type="ECO:0000256" key="8">
    <source>
        <dbReference type="ARBA" id="ARBA00023306"/>
    </source>
</evidence>
<evidence type="ECO:0000256" key="10">
    <source>
        <dbReference type="HAMAP-Rule" id="MF_00033"/>
    </source>
</evidence>
<dbReference type="GO" id="GO:0005886">
    <property type="term" value="C:plasma membrane"/>
    <property type="evidence" value="ECO:0007669"/>
    <property type="project" value="UniProtKB-SubCell"/>
</dbReference>
<reference evidence="13 14" key="1">
    <citation type="submission" date="2017-05" db="EMBL/GenBank/DDBJ databases">
        <title>Butyricicoccus porcorum sp. nov. a butyrate-producing bacterium from the swine intestinal tract.</title>
        <authorList>
            <person name="Trachsel J."/>
            <person name="Humphrey S."/>
            <person name="Allen H.K."/>
        </authorList>
    </citation>
    <scope>NUCLEOTIDE SEQUENCE [LARGE SCALE GENOMIC DNA]</scope>
    <source>
        <strain evidence="13">BB10</strain>
    </source>
</reference>
<feature type="binding site" evidence="10">
    <location>
        <position position="305"/>
    </location>
    <ligand>
        <name>UDP-N-acetyl-alpha-D-glucosamine</name>
        <dbReference type="ChEBI" id="CHEBI:57705"/>
    </ligand>
</feature>
<evidence type="ECO:0000259" key="11">
    <source>
        <dbReference type="Pfam" id="PF03033"/>
    </source>
</evidence>
<keyword evidence="6 10" id="KW-0573">Peptidoglycan synthesis</keyword>
<evidence type="ECO:0000256" key="4">
    <source>
        <dbReference type="ARBA" id="ARBA00022679"/>
    </source>
</evidence>
<evidence type="ECO:0000259" key="12">
    <source>
        <dbReference type="Pfam" id="PF04101"/>
    </source>
</evidence>
<dbReference type="PANTHER" id="PTHR21015">
    <property type="entry name" value="UDP-N-ACETYLGLUCOSAMINE--N-ACETYLMURAMYL-(PENTAPEPTIDE) PYROPHOSPHORYL-UNDECAPRENOL N-ACETYLGLUCOSAMINE TRANSFERASE 1"/>
    <property type="match status" value="1"/>
</dbReference>
<keyword evidence="9 10" id="KW-0961">Cell wall biogenesis/degradation</keyword>
<dbReference type="Pfam" id="PF03033">
    <property type="entry name" value="Glyco_transf_28"/>
    <property type="match status" value="1"/>
</dbReference>
<dbReference type="HAMAP" id="MF_00033">
    <property type="entry name" value="MurG"/>
    <property type="match status" value="1"/>
</dbReference>
<dbReference type="PANTHER" id="PTHR21015:SF22">
    <property type="entry name" value="GLYCOSYLTRANSFERASE"/>
    <property type="match status" value="1"/>
</dbReference>
<evidence type="ECO:0000256" key="5">
    <source>
        <dbReference type="ARBA" id="ARBA00022960"/>
    </source>
</evidence>
<feature type="binding site" evidence="10">
    <location>
        <position position="128"/>
    </location>
    <ligand>
        <name>UDP-N-acetyl-alpha-D-glucosamine</name>
        <dbReference type="ChEBI" id="CHEBI:57705"/>
    </ligand>
</feature>
<dbReference type="GO" id="GO:0051991">
    <property type="term" value="F:UDP-N-acetyl-D-glucosamine:N-acetylmuramoyl-L-alanyl-D-glutamyl-meso-2,6-diaminopimelyl-D-alanyl-D-alanine-diphosphoundecaprenol 4-beta-N-acetylglucosaminlytransferase activity"/>
    <property type="evidence" value="ECO:0007669"/>
    <property type="project" value="RHEA"/>
</dbReference>
<evidence type="ECO:0000256" key="9">
    <source>
        <dbReference type="ARBA" id="ARBA00023316"/>
    </source>
</evidence>
<keyword evidence="2 10" id="KW-0132">Cell division</keyword>
<keyword evidence="3 10" id="KW-0328">Glycosyltransferase</keyword>
<dbReference type="GO" id="GO:0005975">
    <property type="term" value="P:carbohydrate metabolic process"/>
    <property type="evidence" value="ECO:0007669"/>
    <property type="project" value="InterPro"/>
</dbReference>
<feature type="domain" description="Glycosyltransferase family 28 N-terminal" evidence="11">
    <location>
        <begin position="4"/>
        <end position="147"/>
    </location>
</feature>
<comment type="catalytic activity">
    <reaction evidence="10">
        <text>di-trans,octa-cis-undecaprenyl diphospho-N-acetyl-alpha-D-muramoyl-L-alanyl-D-glutamyl-meso-2,6-diaminopimeloyl-D-alanyl-D-alanine + UDP-N-acetyl-alpha-D-glucosamine = di-trans,octa-cis-undecaprenyl diphospho-[N-acetyl-alpha-D-glucosaminyl-(1-&gt;4)]-N-acetyl-alpha-D-muramoyl-L-alanyl-D-glutamyl-meso-2,6-diaminopimeloyl-D-alanyl-D-alanine + UDP + H(+)</text>
        <dbReference type="Rhea" id="RHEA:31227"/>
        <dbReference type="ChEBI" id="CHEBI:15378"/>
        <dbReference type="ChEBI" id="CHEBI:57705"/>
        <dbReference type="ChEBI" id="CHEBI:58223"/>
        <dbReference type="ChEBI" id="CHEBI:61387"/>
        <dbReference type="ChEBI" id="CHEBI:61388"/>
        <dbReference type="EC" id="2.4.1.227"/>
    </reaction>
</comment>
<dbReference type="GO" id="GO:0050511">
    <property type="term" value="F:undecaprenyldiphospho-muramoylpentapeptide beta-N-acetylglucosaminyltransferase activity"/>
    <property type="evidence" value="ECO:0007669"/>
    <property type="project" value="UniProtKB-UniRule"/>
</dbReference>
<dbReference type="NCBIfam" id="TIGR01133">
    <property type="entry name" value="murG"/>
    <property type="match status" value="1"/>
</dbReference>
<dbReference type="GO" id="GO:0008360">
    <property type="term" value="P:regulation of cell shape"/>
    <property type="evidence" value="ECO:0007669"/>
    <property type="project" value="UniProtKB-KW"/>
</dbReference>
<dbReference type="RefSeq" id="WP_087018499.1">
    <property type="nucleotide sequence ID" value="NZ_CP178353.1"/>
</dbReference>
<dbReference type="InterPro" id="IPR007235">
    <property type="entry name" value="Glyco_trans_28_C"/>
</dbReference>
<dbReference type="AlphaFoldDB" id="A0A252F5G3"/>